<dbReference type="GO" id="GO:0015105">
    <property type="term" value="F:arsenite transmembrane transporter activity"/>
    <property type="evidence" value="ECO:0007669"/>
    <property type="project" value="InterPro"/>
</dbReference>
<evidence type="ECO:0000313" key="10">
    <source>
        <dbReference type="EMBL" id="QYZ80380.1"/>
    </source>
</evidence>
<keyword evidence="5 8" id="KW-0812">Transmembrane</keyword>
<keyword evidence="11" id="KW-1185">Reference proteome</keyword>
<dbReference type="GO" id="GO:0005886">
    <property type="term" value="C:plasma membrane"/>
    <property type="evidence" value="ECO:0007669"/>
    <property type="project" value="UniProtKB-SubCell"/>
</dbReference>
<evidence type="ECO:0000256" key="8">
    <source>
        <dbReference type="SAM" id="Phobius"/>
    </source>
</evidence>
<feature type="transmembrane region" description="Helical" evidence="8">
    <location>
        <begin position="95"/>
        <end position="125"/>
    </location>
</feature>
<dbReference type="KEGG" id="mfk:E2N92_03260"/>
<dbReference type="EMBL" id="CP037968">
    <property type="protein sequence ID" value="QYZ80380.1"/>
    <property type="molecule type" value="Genomic_DNA"/>
</dbReference>
<dbReference type="PANTHER" id="PTHR43302:SF5">
    <property type="entry name" value="TRANSPORTER ARSB-RELATED"/>
    <property type="match status" value="1"/>
</dbReference>
<name>A0A8G1A4E6_9EURY</name>
<evidence type="ECO:0000256" key="7">
    <source>
        <dbReference type="ARBA" id="ARBA00023136"/>
    </source>
</evidence>
<reference evidence="10" key="1">
    <citation type="journal article" date="2005" name="Int. J. Syst. Evol. Microbiol.">
        <title>Methanofollis formosanus sp. nov., isolated from a fish pond.</title>
        <authorList>
            <person name="Wu S.Y."/>
            <person name="Chen S.C."/>
            <person name="Lai M.C."/>
        </authorList>
    </citation>
    <scope>NUCLEOTIDE SEQUENCE</scope>
    <source>
        <strain evidence="10">ML15</strain>
    </source>
</reference>
<evidence type="ECO:0000256" key="5">
    <source>
        <dbReference type="ARBA" id="ARBA00022692"/>
    </source>
</evidence>
<dbReference type="Pfam" id="PF03600">
    <property type="entry name" value="CitMHS"/>
    <property type="match status" value="1"/>
</dbReference>
<dbReference type="InterPro" id="IPR000802">
    <property type="entry name" value="Arsenical_pump_ArsB"/>
</dbReference>
<accession>A0A8G1A4E6</accession>
<keyword evidence="7 8" id="KW-0472">Membrane</keyword>
<evidence type="ECO:0000256" key="4">
    <source>
        <dbReference type="ARBA" id="ARBA00022475"/>
    </source>
</evidence>
<dbReference type="PRINTS" id="PR00758">
    <property type="entry name" value="ARSENICPUMP"/>
</dbReference>
<feature type="transmembrane region" description="Helical" evidence="8">
    <location>
        <begin position="276"/>
        <end position="294"/>
    </location>
</feature>
<evidence type="ECO:0000259" key="9">
    <source>
        <dbReference type="Pfam" id="PF03600"/>
    </source>
</evidence>
<feature type="domain" description="Citrate transporter-like" evidence="9">
    <location>
        <begin position="28"/>
        <end position="344"/>
    </location>
</feature>
<proteinExistence type="inferred from homology"/>
<evidence type="ECO:0000256" key="3">
    <source>
        <dbReference type="ARBA" id="ARBA00022448"/>
    </source>
</evidence>
<keyword evidence="6 8" id="KW-1133">Transmembrane helix</keyword>
<comment type="similarity">
    <text evidence="2">Belongs to the CitM (TC 2.A.11) transporter family.</text>
</comment>
<feature type="transmembrane region" description="Helical" evidence="8">
    <location>
        <begin position="137"/>
        <end position="156"/>
    </location>
</feature>
<feature type="transmembrane region" description="Helical" evidence="8">
    <location>
        <begin position="350"/>
        <end position="375"/>
    </location>
</feature>
<feature type="transmembrane region" description="Helical" evidence="8">
    <location>
        <begin position="395"/>
        <end position="412"/>
    </location>
</feature>
<feature type="transmembrane region" description="Helical" evidence="8">
    <location>
        <begin position="30"/>
        <end position="52"/>
    </location>
</feature>
<gene>
    <name evidence="10" type="ORF">E2N92_03260</name>
</gene>
<dbReference type="AlphaFoldDB" id="A0A8G1A4E6"/>
<feature type="transmembrane region" description="Helical" evidence="8">
    <location>
        <begin position="59"/>
        <end position="83"/>
    </location>
</feature>
<reference evidence="10" key="2">
    <citation type="submission" date="2019-03" db="EMBL/GenBank/DDBJ databases">
        <authorList>
            <person name="Chen S.-C."/>
            <person name="Wu S.-Y."/>
            <person name="Lai M.-C."/>
        </authorList>
    </citation>
    <scope>NUCLEOTIDE SEQUENCE</scope>
    <source>
        <strain evidence="10">ML15</strain>
    </source>
</reference>
<feature type="transmembrane region" description="Helical" evidence="8">
    <location>
        <begin position="219"/>
        <end position="237"/>
    </location>
</feature>
<keyword evidence="4" id="KW-1003">Cell membrane</keyword>
<evidence type="ECO:0000256" key="6">
    <source>
        <dbReference type="ARBA" id="ARBA00022989"/>
    </source>
</evidence>
<keyword evidence="3" id="KW-0813">Transport</keyword>
<feature type="transmembrane region" description="Helical" evidence="8">
    <location>
        <begin position="176"/>
        <end position="198"/>
    </location>
</feature>
<feature type="transmembrane region" description="Helical" evidence="8">
    <location>
        <begin position="243"/>
        <end position="264"/>
    </location>
</feature>
<dbReference type="OrthoDB" id="86089at2157"/>
<sequence>MGTDIALVIALVVFLLIAFRQVLPSPPAIWQIMVGGAVAMLLAGAVTPVAAITAIDLEVMIVLFSVLLLGAALEESGWLAAFAGKLLGRAGTTGALVTLVVVLAAVGAAVLTNDTIAVIGTPLLLGYARHTGIRPHLLLLALAFGITTGSAASPVGNPQNLLVAVHGGFSEPFVQFFTALAPPTAIALVLVCAVLYATARDEWGRPCGRAAVSAAEDRVLVGLVRLSLLTVVLLLAVRTFFPQIFPGAAIPLAAVAASAAVPFLLSGRRTVLLRSVDWPTLVFFAAMFVVMEGVRESGVLEGAPGWGSPAALGVPAVIATGMIASQVISNVPFVALALPLLEQAGAGPETLLALAAGSTIAGNLTILGAASNIIIVQGAERRGVTLSFGAFMRPGVPLGIAQAVVYTAWLVMV</sequence>
<comment type="subcellular location">
    <subcellularLocation>
        <location evidence="1">Cell membrane</location>
        <topology evidence="1">Multi-pass membrane protein</topology>
    </subcellularLocation>
</comment>
<dbReference type="Proteomes" id="UP000826709">
    <property type="component" value="Chromosome"/>
</dbReference>
<protein>
    <submittedName>
        <fullName evidence="10">Anion transporter</fullName>
    </submittedName>
</protein>
<dbReference type="InterPro" id="IPR004680">
    <property type="entry name" value="Cit_transptr-like_dom"/>
</dbReference>
<evidence type="ECO:0000256" key="1">
    <source>
        <dbReference type="ARBA" id="ARBA00004651"/>
    </source>
</evidence>
<evidence type="ECO:0000256" key="2">
    <source>
        <dbReference type="ARBA" id="ARBA00009843"/>
    </source>
</evidence>
<evidence type="ECO:0000313" key="11">
    <source>
        <dbReference type="Proteomes" id="UP000826709"/>
    </source>
</evidence>
<dbReference type="PANTHER" id="PTHR43302">
    <property type="entry name" value="TRANSPORTER ARSB-RELATED"/>
    <property type="match status" value="1"/>
</dbReference>
<organism evidence="10 11">
    <name type="scientific">Methanofollis formosanus</name>
    <dbReference type="NCBI Taxonomy" id="299308"/>
    <lineage>
        <taxon>Archaea</taxon>
        <taxon>Methanobacteriati</taxon>
        <taxon>Methanobacteriota</taxon>
        <taxon>Stenosarchaea group</taxon>
        <taxon>Methanomicrobia</taxon>
        <taxon>Methanomicrobiales</taxon>
        <taxon>Methanomicrobiaceae</taxon>
        <taxon>Methanofollis</taxon>
    </lineage>
</organism>